<dbReference type="HAMAP" id="MF_01571">
    <property type="entry name" value="Pro_tRNA_synth_type3"/>
    <property type="match status" value="1"/>
</dbReference>
<keyword evidence="4 7" id="KW-0067">ATP-binding</keyword>
<comment type="function">
    <text evidence="7">Catalyzes the attachment of proline to tRNA(Pro) in a two-step reaction: proline is first activated by ATP to form Pro-AMP and then transferred to the acceptor end of tRNA(Pro).</text>
</comment>
<dbReference type="SUPFAM" id="SSF52954">
    <property type="entry name" value="Class II aaRS ABD-related"/>
    <property type="match status" value="1"/>
</dbReference>
<gene>
    <name evidence="7" type="primary">proS</name>
    <name evidence="9" type="ORF">JI741_14005</name>
</gene>
<evidence type="ECO:0000256" key="7">
    <source>
        <dbReference type="HAMAP-Rule" id="MF_01571"/>
    </source>
</evidence>
<evidence type="ECO:0000256" key="5">
    <source>
        <dbReference type="ARBA" id="ARBA00022917"/>
    </source>
</evidence>
<comment type="subunit">
    <text evidence="7">Homodimer.</text>
</comment>
<dbReference type="SMART" id="SM00946">
    <property type="entry name" value="ProRS-C_1"/>
    <property type="match status" value="1"/>
</dbReference>
<evidence type="ECO:0000256" key="4">
    <source>
        <dbReference type="ARBA" id="ARBA00022840"/>
    </source>
</evidence>
<dbReference type="Gene3D" id="3.30.930.10">
    <property type="entry name" value="Bira Bifunctional Protein, Domain 2"/>
    <property type="match status" value="1"/>
</dbReference>
<evidence type="ECO:0000256" key="6">
    <source>
        <dbReference type="ARBA" id="ARBA00023146"/>
    </source>
</evidence>
<protein>
    <recommendedName>
        <fullName evidence="7">Proline--tRNA ligase</fullName>
        <ecNumber evidence="7">6.1.1.15</ecNumber>
    </recommendedName>
    <alternativeName>
        <fullName evidence="7">Prolyl-tRNA synthetase</fullName>
        <shortName evidence="7">ProRS</shortName>
    </alternativeName>
</protein>
<sequence length="492" mass="55955">MGKELPSRSEDYSSWYNELVKKADLADNSDVRGCMVIKPYGYSIWEKMQQALDKMFKDTGHVNAYFPLFVPKSMFEAEEKNAEGFAKECAIVTHYRLKTDPKNPGKLMVDPDAKLEEELVVRPTSEAIIWSTYKKWIQSYRDLPILVNQWANVVRWEMRTRLFLRTAEFLWQEGHTAHATAKEAVDETVQMLHVYADFAERFMAMPVVRGRKSEGERFPGAVDTYCIEAMMQDGKALQAGTSHFLGQNFANAFDVKFATKEGKLDYVWGTSWGVSTRLMGALIMAHSDDEGLVLPPKLAPIHIVIVPIFRTEEELSKLTVEVEKISKTLRDAGFTVKFDNRDTHKPGFKFAEWELKGVPVRLAIGPRDLENGTVEVARRDTKTKQVMNLADVATEIPKLLEDIQENIYKKALTFRDSMMTRVSTYDEFKKVLDDKGGFVLAHWDGTPETETAIKEETKATIRCIPLDAPDEAGVCVYSGKPSSRRVLFARAY</sequence>
<keyword evidence="2 7" id="KW-0436">Ligase</keyword>
<dbReference type="PANTHER" id="PTHR43382:SF2">
    <property type="entry name" value="BIFUNCTIONAL GLUTAMATE_PROLINE--TRNA LIGASE"/>
    <property type="match status" value="1"/>
</dbReference>
<comment type="catalytic activity">
    <reaction evidence="7">
        <text>tRNA(Pro) + L-proline + ATP = L-prolyl-tRNA(Pro) + AMP + diphosphate</text>
        <dbReference type="Rhea" id="RHEA:14305"/>
        <dbReference type="Rhea" id="RHEA-COMP:9700"/>
        <dbReference type="Rhea" id="RHEA-COMP:9702"/>
        <dbReference type="ChEBI" id="CHEBI:30616"/>
        <dbReference type="ChEBI" id="CHEBI:33019"/>
        <dbReference type="ChEBI" id="CHEBI:60039"/>
        <dbReference type="ChEBI" id="CHEBI:78442"/>
        <dbReference type="ChEBI" id="CHEBI:78532"/>
        <dbReference type="ChEBI" id="CHEBI:456215"/>
        <dbReference type="EC" id="6.1.1.15"/>
    </reaction>
</comment>
<dbReference type="EMBL" id="JAERRB010000004">
    <property type="protein sequence ID" value="MBL0742339.1"/>
    <property type="molecule type" value="Genomic_DNA"/>
</dbReference>
<comment type="subcellular location">
    <subcellularLocation>
        <location evidence="7">Cytoplasm</location>
    </subcellularLocation>
</comment>
<dbReference type="InterPro" id="IPR004154">
    <property type="entry name" value="Anticodon-bd"/>
</dbReference>
<dbReference type="CDD" id="cd00862">
    <property type="entry name" value="ProRS_anticodon_zinc"/>
    <property type="match status" value="1"/>
</dbReference>
<dbReference type="Gene3D" id="3.40.50.800">
    <property type="entry name" value="Anticodon-binding domain"/>
    <property type="match status" value="1"/>
</dbReference>
<evidence type="ECO:0000313" key="10">
    <source>
        <dbReference type="Proteomes" id="UP000613030"/>
    </source>
</evidence>
<comment type="domain">
    <text evidence="7">Consists of three domains: the N-terminal catalytic domain, the anticodon-binding domain and the C-terminal extension.</text>
</comment>
<proteinExistence type="inferred from homology"/>
<dbReference type="GO" id="GO:0004827">
    <property type="term" value="F:proline-tRNA ligase activity"/>
    <property type="evidence" value="ECO:0007669"/>
    <property type="project" value="UniProtKB-EC"/>
</dbReference>
<keyword evidence="5 7" id="KW-0648">Protein biosynthesis</keyword>
<evidence type="ECO:0000256" key="3">
    <source>
        <dbReference type="ARBA" id="ARBA00022741"/>
    </source>
</evidence>
<keyword evidence="3 7" id="KW-0547">Nucleotide-binding</keyword>
<evidence type="ECO:0000259" key="8">
    <source>
        <dbReference type="PROSITE" id="PS50862"/>
    </source>
</evidence>
<dbReference type="InterPro" id="IPR004499">
    <property type="entry name" value="Pro-tRNA-ligase_IIa_arc-type"/>
</dbReference>
<dbReference type="InterPro" id="IPR002314">
    <property type="entry name" value="aa-tRNA-synt_IIb"/>
</dbReference>
<dbReference type="Pfam" id="PF03129">
    <property type="entry name" value="HGTP_anticodon"/>
    <property type="match status" value="1"/>
</dbReference>
<name>A0ABS1KSJ3_9BACT</name>
<dbReference type="Pfam" id="PF00587">
    <property type="entry name" value="tRNA-synt_2b"/>
    <property type="match status" value="1"/>
</dbReference>
<keyword evidence="6 7" id="KW-0030">Aminoacyl-tRNA synthetase</keyword>
<comment type="similarity">
    <text evidence="7">Belongs to the class-II aminoacyl-tRNA synthetase family. ProS type 3 subfamily.</text>
</comment>
<dbReference type="InterPro" id="IPR006195">
    <property type="entry name" value="aa-tRNA-synth_II"/>
</dbReference>
<dbReference type="SUPFAM" id="SSF64586">
    <property type="entry name" value="C-terminal domain of ProRS"/>
    <property type="match status" value="1"/>
</dbReference>
<dbReference type="InterPro" id="IPR036621">
    <property type="entry name" value="Anticodon-bd_dom_sf"/>
</dbReference>
<dbReference type="Gene3D" id="3.30.110.30">
    <property type="entry name" value="C-terminal domain of ProRS"/>
    <property type="match status" value="1"/>
</dbReference>
<keyword evidence="1 7" id="KW-0963">Cytoplasm</keyword>
<dbReference type="InterPro" id="IPR045864">
    <property type="entry name" value="aa-tRNA-synth_II/BPL/LPL"/>
</dbReference>
<evidence type="ECO:0000313" key="9">
    <source>
        <dbReference type="EMBL" id="MBL0742339.1"/>
    </source>
</evidence>
<reference evidence="9 10" key="1">
    <citation type="submission" date="2021-01" db="EMBL/GenBank/DDBJ databases">
        <title>Chryseolinea sp. Jin1 Genome sequencing and assembly.</title>
        <authorList>
            <person name="Kim I."/>
        </authorList>
    </citation>
    <scope>NUCLEOTIDE SEQUENCE [LARGE SCALE GENOMIC DNA]</scope>
    <source>
        <strain evidence="9 10">Jin1</strain>
    </source>
</reference>
<dbReference type="PANTHER" id="PTHR43382">
    <property type="entry name" value="PROLYL-TRNA SYNTHETASE"/>
    <property type="match status" value="1"/>
</dbReference>
<dbReference type="RefSeq" id="WP_202010474.1">
    <property type="nucleotide sequence ID" value="NZ_JAERRB010000004.1"/>
</dbReference>
<dbReference type="InterPro" id="IPR033721">
    <property type="entry name" value="ProRS_core_arch_euk"/>
</dbReference>
<dbReference type="PROSITE" id="PS50862">
    <property type="entry name" value="AA_TRNA_LIGASE_II"/>
    <property type="match status" value="1"/>
</dbReference>
<organism evidence="9 10">
    <name type="scientific">Chryseolinea lacunae</name>
    <dbReference type="NCBI Taxonomy" id="2801331"/>
    <lineage>
        <taxon>Bacteria</taxon>
        <taxon>Pseudomonadati</taxon>
        <taxon>Bacteroidota</taxon>
        <taxon>Cytophagia</taxon>
        <taxon>Cytophagales</taxon>
        <taxon>Fulvivirgaceae</taxon>
        <taxon>Chryseolinea</taxon>
    </lineage>
</organism>
<keyword evidence="10" id="KW-1185">Reference proteome</keyword>
<comment type="caution">
    <text evidence="9">The sequence shown here is derived from an EMBL/GenBank/DDBJ whole genome shotgun (WGS) entry which is preliminary data.</text>
</comment>
<dbReference type="CDD" id="cd00778">
    <property type="entry name" value="ProRS_core_arch_euk"/>
    <property type="match status" value="1"/>
</dbReference>
<dbReference type="NCBIfam" id="TIGR00408">
    <property type="entry name" value="proS_fam_I"/>
    <property type="match status" value="1"/>
</dbReference>
<dbReference type="InterPro" id="IPR016061">
    <property type="entry name" value="Pro-tRNA_ligase_II_C"/>
</dbReference>
<accession>A0ABS1KSJ3</accession>
<evidence type="ECO:0000256" key="2">
    <source>
        <dbReference type="ARBA" id="ARBA00022598"/>
    </source>
</evidence>
<dbReference type="SUPFAM" id="SSF55681">
    <property type="entry name" value="Class II aaRS and biotin synthetases"/>
    <property type="match status" value="1"/>
</dbReference>
<evidence type="ECO:0000256" key="1">
    <source>
        <dbReference type="ARBA" id="ARBA00022490"/>
    </source>
</evidence>
<dbReference type="EC" id="6.1.1.15" evidence="7"/>
<dbReference type="InterPro" id="IPR017449">
    <property type="entry name" value="Pro-tRNA_synth_II"/>
</dbReference>
<dbReference type="Pfam" id="PF09180">
    <property type="entry name" value="ProRS-C_1"/>
    <property type="match status" value="1"/>
</dbReference>
<dbReference type="Proteomes" id="UP000613030">
    <property type="component" value="Unassembled WGS sequence"/>
</dbReference>
<feature type="domain" description="Aminoacyl-transfer RNA synthetases class-II family profile" evidence="8">
    <location>
        <begin position="39"/>
        <end position="295"/>
    </location>
</feature>